<evidence type="ECO:0000313" key="3">
    <source>
        <dbReference type="Proteomes" id="UP000501812"/>
    </source>
</evidence>
<evidence type="ECO:0000259" key="1">
    <source>
        <dbReference type="PROSITE" id="PS50931"/>
    </source>
</evidence>
<gene>
    <name evidence="2" type="ORF">HHL09_20190</name>
</gene>
<dbReference type="InterPro" id="IPR036388">
    <property type="entry name" value="WH-like_DNA-bd_sf"/>
</dbReference>
<organism evidence="2 3">
    <name type="scientific">Luteolibacter luteus</name>
    <dbReference type="NCBI Taxonomy" id="2728835"/>
    <lineage>
        <taxon>Bacteria</taxon>
        <taxon>Pseudomonadati</taxon>
        <taxon>Verrucomicrobiota</taxon>
        <taxon>Verrucomicrobiia</taxon>
        <taxon>Verrucomicrobiales</taxon>
        <taxon>Verrucomicrobiaceae</taxon>
        <taxon>Luteolibacter</taxon>
    </lineage>
</organism>
<dbReference type="AlphaFoldDB" id="A0A858RNV3"/>
<dbReference type="Pfam" id="PF00126">
    <property type="entry name" value="HTH_1"/>
    <property type="match status" value="1"/>
</dbReference>
<dbReference type="InterPro" id="IPR036390">
    <property type="entry name" value="WH_DNA-bd_sf"/>
</dbReference>
<accession>A0A858RNV3</accession>
<dbReference type="InterPro" id="IPR000847">
    <property type="entry name" value="LysR_HTH_N"/>
</dbReference>
<dbReference type="GO" id="GO:0003700">
    <property type="term" value="F:DNA-binding transcription factor activity"/>
    <property type="evidence" value="ECO:0007669"/>
    <property type="project" value="InterPro"/>
</dbReference>
<dbReference type="Proteomes" id="UP000501812">
    <property type="component" value="Chromosome"/>
</dbReference>
<dbReference type="KEGG" id="luo:HHL09_20190"/>
<dbReference type="Gene3D" id="1.10.10.10">
    <property type="entry name" value="Winged helix-like DNA-binding domain superfamily/Winged helix DNA-binding domain"/>
    <property type="match status" value="1"/>
</dbReference>
<dbReference type="EMBL" id="CP051774">
    <property type="protein sequence ID" value="QJE98009.1"/>
    <property type="molecule type" value="Genomic_DNA"/>
</dbReference>
<sequence length="308" mass="33529">MNPSDSKVSPKRVDWPKVDALPDISYRQLEVFSMVCRERSYANAAVELHSTRANIKRVCKEFEDAVGRPLFEEAQGRSLVLTPFAADLLAYVSPLSRVLRKLGDGVRGLHEAGRILKFAAAGEFFRGGLFADFLATLQIADLFRSCFLRIEVKRFRPALLNAECDVYFGIGLDGADRLDAVDLGPVPWVILGGEAAPGGPSDLQGCEWWIAEAGESGAANGLLEDFRKAGAQGGSVLPEAQSLQWLANPALIPADVLFFAPDIAVGLKGRQAGNWPTYRLTACLRRNHPYAELKPRLMAAANGNDHGH</sequence>
<reference evidence="2 3" key="1">
    <citation type="submission" date="2020-04" db="EMBL/GenBank/DDBJ databases">
        <title>Luteolibacter sp. G-1-1-1 isolated from soil.</title>
        <authorList>
            <person name="Dahal R.H."/>
        </authorList>
    </citation>
    <scope>NUCLEOTIDE SEQUENCE [LARGE SCALE GENOMIC DNA]</scope>
    <source>
        <strain evidence="2 3">G-1-1-1</strain>
    </source>
</reference>
<proteinExistence type="predicted"/>
<evidence type="ECO:0000313" key="2">
    <source>
        <dbReference type="EMBL" id="QJE98009.1"/>
    </source>
</evidence>
<dbReference type="RefSeq" id="WP_169456435.1">
    <property type="nucleotide sequence ID" value="NZ_CP051774.1"/>
</dbReference>
<dbReference type="PROSITE" id="PS50931">
    <property type="entry name" value="HTH_LYSR"/>
    <property type="match status" value="1"/>
</dbReference>
<name>A0A858RNV3_9BACT</name>
<dbReference type="SUPFAM" id="SSF46785">
    <property type="entry name" value="Winged helix' DNA-binding domain"/>
    <property type="match status" value="1"/>
</dbReference>
<keyword evidence="3" id="KW-1185">Reference proteome</keyword>
<feature type="domain" description="HTH lysR-type" evidence="1">
    <location>
        <begin position="24"/>
        <end position="82"/>
    </location>
</feature>
<protein>
    <submittedName>
        <fullName evidence="2">LysR family transcriptional regulator</fullName>
    </submittedName>
</protein>